<protein>
    <recommendedName>
        <fullName evidence="6">SWIM-type domain-containing protein</fullName>
    </recommendedName>
</protein>
<dbReference type="Proteomes" id="UP001168098">
    <property type="component" value="Unassembled WGS sequence"/>
</dbReference>
<keyword evidence="8" id="KW-1185">Reference proteome</keyword>
<evidence type="ECO:0000313" key="8">
    <source>
        <dbReference type="Proteomes" id="UP001168098"/>
    </source>
</evidence>
<evidence type="ECO:0000256" key="5">
    <source>
        <dbReference type="SAM" id="MobiDB-lite"/>
    </source>
</evidence>
<keyword evidence="1" id="KW-0479">Metal-binding</keyword>
<reference evidence="7 8" key="1">
    <citation type="journal article" date="2023" name="BMC Biotechnol.">
        <title>Vitis rotundifolia cv Carlos genome sequencing.</title>
        <authorList>
            <person name="Huff M."/>
            <person name="Hulse-Kemp A."/>
            <person name="Scheffler B."/>
            <person name="Youngblood R."/>
            <person name="Simpson S."/>
            <person name="Babiker E."/>
            <person name="Staton M."/>
        </authorList>
    </citation>
    <scope>NUCLEOTIDE SEQUENCE [LARGE SCALE GENOMIC DNA]</scope>
    <source>
        <tissue evidence="7">Leaf</tissue>
    </source>
</reference>
<name>A0AA39D929_VITRO</name>
<dbReference type="InterPro" id="IPR007527">
    <property type="entry name" value="Znf_SWIM"/>
</dbReference>
<dbReference type="SMART" id="SM00575">
    <property type="entry name" value="ZnF_PMZ"/>
    <property type="match status" value="1"/>
</dbReference>
<dbReference type="EMBL" id="JARBHA010000018">
    <property type="protein sequence ID" value="KAJ9675204.1"/>
    <property type="molecule type" value="Genomic_DNA"/>
</dbReference>
<keyword evidence="2 4" id="KW-0863">Zinc-finger</keyword>
<accession>A0AA39D929</accession>
<organism evidence="7 8">
    <name type="scientific">Vitis rotundifolia</name>
    <name type="common">Muscadine grape</name>
    <dbReference type="NCBI Taxonomy" id="103349"/>
    <lineage>
        <taxon>Eukaryota</taxon>
        <taxon>Viridiplantae</taxon>
        <taxon>Streptophyta</taxon>
        <taxon>Embryophyta</taxon>
        <taxon>Tracheophyta</taxon>
        <taxon>Spermatophyta</taxon>
        <taxon>Magnoliopsida</taxon>
        <taxon>eudicotyledons</taxon>
        <taxon>Gunneridae</taxon>
        <taxon>Pentapetalae</taxon>
        <taxon>rosids</taxon>
        <taxon>Vitales</taxon>
        <taxon>Vitaceae</taxon>
        <taxon>Viteae</taxon>
        <taxon>Vitis</taxon>
    </lineage>
</organism>
<feature type="domain" description="SWIM-type" evidence="6">
    <location>
        <begin position="673"/>
        <end position="705"/>
    </location>
</feature>
<dbReference type="Pfam" id="PF10551">
    <property type="entry name" value="MULE"/>
    <property type="match status" value="1"/>
</dbReference>
<dbReference type="GO" id="GO:0008270">
    <property type="term" value="F:zinc ion binding"/>
    <property type="evidence" value="ECO:0007669"/>
    <property type="project" value="UniProtKB-KW"/>
</dbReference>
<keyword evidence="3" id="KW-0862">Zinc</keyword>
<evidence type="ECO:0000259" key="6">
    <source>
        <dbReference type="PROSITE" id="PS50966"/>
    </source>
</evidence>
<evidence type="ECO:0000313" key="7">
    <source>
        <dbReference type="EMBL" id="KAJ9675204.1"/>
    </source>
</evidence>
<dbReference type="AlphaFoldDB" id="A0AA39D929"/>
<dbReference type="PROSITE" id="PS50966">
    <property type="entry name" value="ZF_SWIM"/>
    <property type="match status" value="1"/>
</dbReference>
<sequence>MNGYTTVQCYTRGEIIDCEFGVSYNRPPEKGVSINSMITFDELETKLYHALNINRIYTKLNMVFRYPVPFPNGRGTVNYVPLPIRDDGDVSIMFTVVAQSPPPNTIEMYCQTSSIDHHPMPSSFTTPMHIESLGPSQQMAKENTSSPMYMQSYDNDMEPIVRVDMPGVTDLIVMTVGNYVDILPGNDDDNDIMDMGDNENIENNASLLGGGEHDVPSPLSRELNWDVINSMADKDLIARTGLWNESDELFKGLRFESKRLRACRRKPHGLFEITKYIGPHTCVYPKLSQDHSQLDSTFIAREIQNVVQRDHTISIAALHQIVKDKFGYNLHYKRIWEAKRKAIIRIFDDWNESYQALPRWMNIVKLTNPGTKVVWKTSVLAGCNGNVRFMRVFWAFGACVEGFKHCRLVIQIDVTFLYGKYIGKLLIATSIDANGHIFPLAFAIVEEESSDSWSWFLYTLRSQVTQREGICLISNRHAGIQAAIRDPSVGWNPPYAQHRYCLRHVASNFNDKYRNKMLKDLVYRAGSQHQSRKYESCMIELKRLDEKCLEWFNRLDTKKWTLAYDGGHRYGWMTTNIAECINGVLKGARMLPITALVRLTFYRCVSYFETRRTEIQTRIANGDLYTSYAINKITKYESRASRHTVNIFNCSNEIFEVTTAPHGFHMDKGNNIQIVKLKEKTCTCNKWQSFSIPCSHVLAQFVDKHYRMDVYGCCYTPQFNPIPHQAYWPEPNFPIVHPNPTLVRDKGRPRSTRIRNEMDWREPSVKG</sequence>
<dbReference type="InterPro" id="IPR006564">
    <property type="entry name" value="Znf_PMZ"/>
</dbReference>
<dbReference type="PANTHER" id="PTHR31973">
    <property type="entry name" value="POLYPROTEIN, PUTATIVE-RELATED"/>
    <property type="match status" value="1"/>
</dbReference>
<evidence type="ECO:0000256" key="4">
    <source>
        <dbReference type="PROSITE-ProRule" id="PRU00325"/>
    </source>
</evidence>
<evidence type="ECO:0000256" key="2">
    <source>
        <dbReference type="ARBA" id="ARBA00022771"/>
    </source>
</evidence>
<evidence type="ECO:0000256" key="3">
    <source>
        <dbReference type="ARBA" id="ARBA00022833"/>
    </source>
</evidence>
<feature type="region of interest" description="Disordered" evidence="5">
    <location>
        <begin position="746"/>
        <end position="767"/>
    </location>
</feature>
<evidence type="ECO:0000256" key="1">
    <source>
        <dbReference type="ARBA" id="ARBA00022723"/>
    </source>
</evidence>
<dbReference type="InterPro" id="IPR018289">
    <property type="entry name" value="MULE_transposase_dom"/>
</dbReference>
<proteinExistence type="predicted"/>
<dbReference type="Pfam" id="PF04434">
    <property type="entry name" value="SWIM"/>
    <property type="match status" value="1"/>
</dbReference>
<dbReference type="PANTHER" id="PTHR31973:SF195">
    <property type="entry name" value="MUDR FAMILY TRANSPOSASE"/>
    <property type="match status" value="1"/>
</dbReference>
<gene>
    <name evidence="7" type="ORF">PVL29_024234</name>
</gene>
<comment type="caution">
    <text evidence="7">The sequence shown here is derived from an EMBL/GenBank/DDBJ whole genome shotgun (WGS) entry which is preliminary data.</text>
</comment>